<organism evidence="1 2">
    <name type="scientific">Araneus ventricosus</name>
    <name type="common">Orbweaver spider</name>
    <name type="synonym">Epeira ventricosa</name>
    <dbReference type="NCBI Taxonomy" id="182803"/>
    <lineage>
        <taxon>Eukaryota</taxon>
        <taxon>Metazoa</taxon>
        <taxon>Ecdysozoa</taxon>
        <taxon>Arthropoda</taxon>
        <taxon>Chelicerata</taxon>
        <taxon>Arachnida</taxon>
        <taxon>Araneae</taxon>
        <taxon>Araneomorphae</taxon>
        <taxon>Entelegynae</taxon>
        <taxon>Araneoidea</taxon>
        <taxon>Araneidae</taxon>
        <taxon>Araneus</taxon>
    </lineage>
</organism>
<reference evidence="1 2" key="1">
    <citation type="journal article" date="2019" name="Sci. Rep.">
        <title>Orb-weaving spider Araneus ventricosus genome elucidates the spidroin gene catalogue.</title>
        <authorList>
            <person name="Kono N."/>
            <person name="Nakamura H."/>
            <person name="Ohtoshi R."/>
            <person name="Moran D.A.P."/>
            <person name="Shinohara A."/>
            <person name="Yoshida Y."/>
            <person name="Fujiwara M."/>
            <person name="Mori M."/>
            <person name="Tomita M."/>
            <person name="Arakawa K."/>
        </authorList>
    </citation>
    <scope>NUCLEOTIDE SEQUENCE [LARGE SCALE GENOMIC DNA]</scope>
</reference>
<dbReference type="EMBL" id="BGPR01000048">
    <property type="protein sequence ID" value="GBL86379.1"/>
    <property type="molecule type" value="Genomic_DNA"/>
</dbReference>
<comment type="caution">
    <text evidence="1">The sequence shown here is derived from an EMBL/GenBank/DDBJ whole genome shotgun (WGS) entry which is preliminary data.</text>
</comment>
<dbReference type="OrthoDB" id="10530627at2759"/>
<dbReference type="AlphaFoldDB" id="A0A4Y2B4I8"/>
<dbReference type="Proteomes" id="UP000499080">
    <property type="component" value="Unassembled WGS sequence"/>
</dbReference>
<evidence type="ECO:0000313" key="2">
    <source>
        <dbReference type="Proteomes" id="UP000499080"/>
    </source>
</evidence>
<sequence length="95" mass="10834">MTARTERRDFLFPCATNMALRRFFSFSFPYQKLRISVNIGVRSAGNGISERSRGHLSTRRVKIRLHCSQEIRTIGSGVEECVKIQLPEHNGANKP</sequence>
<protein>
    <submittedName>
        <fullName evidence="1">Uncharacterized protein</fullName>
    </submittedName>
</protein>
<keyword evidence="2" id="KW-1185">Reference proteome</keyword>
<name>A0A4Y2B4I8_ARAVE</name>
<proteinExistence type="predicted"/>
<accession>A0A4Y2B4I8</accession>
<evidence type="ECO:0000313" key="1">
    <source>
        <dbReference type="EMBL" id="GBL86379.1"/>
    </source>
</evidence>
<gene>
    <name evidence="1" type="ORF">AVEN_164550_1</name>
</gene>